<dbReference type="KEGG" id="camu:CA2015_0424"/>
<dbReference type="SMART" id="SM00849">
    <property type="entry name" value="Lactamase_B"/>
    <property type="match status" value="1"/>
</dbReference>
<evidence type="ECO:0000313" key="7">
    <source>
        <dbReference type="Proteomes" id="UP000036520"/>
    </source>
</evidence>
<evidence type="ECO:0000256" key="1">
    <source>
        <dbReference type="ARBA" id="ARBA00001947"/>
    </source>
</evidence>
<dbReference type="GO" id="GO:0016787">
    <property type="term" value="F:hydrolase activity"/>
    <property type="evidence" value="ECO:0007669"/>
    <property type="project" value="UniProtKB-KW"/>
</dbReference>
<keyword evidence="2" id="KW-0479">Metal-binding</keyword>
<dbReference type="PANTHER" id="PTHR46233">
    <property type="entry name" value="HYDROXYACYLGLUTATHIONE HYDROLASE GLOC"/>
    <property type="match status" value="1"/>
</dbReference>
<accession>A0A0H4P9S4</accession>
<keyword evidence="3" id="KW-0378">Hydrolase</keyword>
<name>A0A0H4P9S4_9BACT</name>
<keyword evidence="4" id="KW-0862">Zinc</keyword>
<dbReference type="InterPro" id="IPR001279">
    <property type="entry name" value="Metallo-B-lactamas"/>
</dbReference>
<dbReference type="RefSeq" id="WP_048640382.1">
    <property type="nucleotide sequence ID" value="NZ_CP012040.1"/>
</dbReference>
<evidence type="ECO:0000256" key="3">
    <source>
        <dbReference type="ARBA" id="ARBA00022801"/>
    </source>
</evidence>
<sequence length="217" mass="24395">MLQIKSFTFNPFSENTYILYDETKEALIIDPGCYEKQEKGVLYDFIAKEELTPVKIINTHCHIDHVLGNAFVKKTYKIPLWFHAEEEAILKAVSTYAPNYGFAQYQETNVDHFLKEGEIIKFGNTELIPIWVPGHSPGHLVLFHKKSKQCIAGDTLFQGSIGRTDLPGGDHATLLNAIKEKLFTLPDDVVIYPGHGPSTTIGYEKLNNPFVGKNAVN</sequence>
<feature type="domain" description="Metallo-beta-lactamase" evidence="5">
    <location>
        <begin position="13"/>
        <end position="195"/>
    </location>
</feature>
<comment type="cofactor">
    <cofactor evidence="1">
        <name>Zn(2+)</name>
        <dbReference type="ChEBI" id="CHEBI:29105"/>
    </cofactor>
</comment>
<dbReference type="EMBL" id="CP012040">
    <property type="protein sequence ID" value="AKP49895.1"/>
    <property type="molecule type" value="Genomic_DNA"/>
</dbReference>
<dbReference type="InterPro" id="IPR036866">
    <property type="entry name" value="RibonucZ/Hydroxyglut_hydro"/>
</dbReference>
<keyword evidence="7" id="KW-1185">Reference proteome</keyword>
<dbReference type="Gene3D" id="3.60.15.10">
    <property type="entry name" value="Ribonuclease Z/Hydroxyacylglutathione hydrolase-like"/>
    <property type="match status" value="1"/>
</dbReference>
<dbReference type="CDD" id="cd06262">
    <property type="entry name" value="metallo-hydrolase-like_MBL-fold"/>
    <property type="match status" value="1"/>
</dbReference>
<reference evidence="6 7" key="1">
    <citation type="submission" date="2015-07" db="EMBL/GenBank/DDBJ databases">
        <authorList>
            <person name="Kim K.M."/>
        </authorList>
    </citation>
    <scope>NUCLEOTIDE SEQUENCE [LARGE SCALE GENOMIC DNA]</scope>
    <source>
        <strain evidence="6 7">KCTC 12363</strain>
    </source>
</reference>
<evidence type="ECO:0000256" key="2">
    <source>
        <dbReference type="ARBA" id="ARBA00022723"/>
    </source>
</evidence>
<dbReference type="Pfam" id="PF00753">
    <property type="entry name" value="Lactamase_B"/>
    <property type="match status" value="1"/>
</dbReference>
<dbReference type="STRING" id="320787.CA2015_0424"/>
<dbReference type="SUPFAM" id="SSF56281">
    <property type="entry name" value="Metallo-hydrolase/oxidoreductase"/>
    <property type="match status" value="1"/>
</dbReference>
<evidence type="ECO:0000259" key="5">
    <source>
        <dbReference type="SMART" id="SM00849"/>
    </source>
</evidence>
<evidence type="ECO:0000313" key="6">
    <source>
        <dbReference type="EMBL" id="AKP49895.1"/>
    </source>
</evidence>
<dbReference type="InterPro" id="IPR051453">
    <property type="entry name" value="MBL_Glyoxalase_II"/>
</dbReference>
<dbReference type="GO" id="GO:0046872">
    <property type="term" value="F:metal ion binding"/>
    <property type="evidence" value="ECO:0007669"/>
    <property type="project" value="UniProtKB-KW"/>
</dbReference>
<dbReference type="Proteomes" id="UP000036520">
    <property type="component" value="Chromosome"/>
</dbReference>
<evidence type="ECO:0000256" key="4">
    <source>
        <dbReference type="ARBA" id="ARBA00022833"/>
    </source>
</evidence>
<dbReference type="PANTHER" id="PTHR46233:SF3">
    <property type="entry name" value="HYDROXYACYLGLUTATHIONE HYDROLASE GLOC"/>
    <property type="match status" value="1"/>
</dbReference>
<protein>
    <submittedName>
        <fullName evidence="6">Metallo-beta-lactamase family protein</fullName>
    </submittedName>
</protein>
<gene>
    <name evidence="6" type="ORF">CA2015_0424</name>
</gene>
<dbReference type="AlphaFoldDB" id="A0A0H4P9S4"/>
<organism evidence="6 7">
    <name type="scientific">Cyclobacterium amurskyense</name>
    <dbReference type="NCBI Taxonomy" id="320787"/>
    <lineage>
        <taxon>Bacteria</taxon>
        <taxon>Pseudomonadati</taxon>
        <taxon>Bacteroidota</taxon>
        <taxon>Cytophagia</taxon>
        <taxon>Cytophagales</taxon>
        <taxon>Cyclobacteriaceae</taxon>
        <taxon>Cyclobacterium</taxon>
    </lineage>
</organism>
<proteinExistence type="predicted"/>
<dbReference type="OrthoDB" id="9802248at2"/>